<keyword evidence="2" id="KW-1185">Reference proteome</keyword>
<dbReference type="Pfam" id="PF19891">
    <property type="entry name" value="DUF6364"/>
    <property type="match status" value="1"/>
</dbReference>
<accession>A0AA37SL82</accession>
<comment type="caution">
    <text evidence="1">The sequence shown here is derived from an EMBL/GenBank/DDBJ whole genome shotgun (WGS) entry which is preliminary data.</text>
</comment>
<evidence type="ECO:0000313" key="1">
    <source>
        <dbReference type="EMBL" id="GLR15985.1"/>
    </source>
</evidence>
<dbReference type="Proteomes" id="UP001156666">
    <property type="component" value="Unassembled WGS sequence"/>
</dbReference>
<reference evidence="1" key="2">
    <citation type="submission" date="2023-01" db="EMBL/GenBank/DDBJ databases">
        <title>Draft genome sequence of Portibacter lacus strain NBRC 108769.</title>
        <authorList>
            <person name="Sun Q."/>
            <person name="Mori K."/>
        </authorList>
    </citation>
    <scope>NUCLEOTIDE SEQUENCE</scope>
    <source>
        <strain evidence="1">NBRC 108769</strain>
    </source>
</reference>
<sequence length="83" mass="9534">MDKKLTLSLNQKIIEQAKKYAKRNGTSLSKMIESYFQSITNSQEEETDIKITPLVESLCGVGKLPEGFDYKKSRIKYLENKTN</sequence>
<proteinExistence type="predicted"/>
<dbReference type="EMBL" id="BSOH01000002">
    <property type="protein sequence ID" value="GLR15985.1"/>
    <property type="molecule type" value="Genomic_DNA"/>
</dbReference>
<evidence type="ECO:0008006" key="3">
    <source>
        <dbReference type="Google" id="ProtNLM"/>
    </source>
</evidence>
<dbReference type="InterPro" id="IPR045944">
    <property type="entry name" value="DUF6364"/>
</dbReference>
<reference evidence="1" key="1">
    <citation type="journal article" date="2014" name="Int. J. Syst. Evol. Microbiol.">
        <title>Complete genome sequence of Corynebacterium casei LMG S-19264T (=DSM 44701T), isolated from a smear-ripened cheese.</title>
        <authorList>
            <consortium name="US DOE Joint Genome Institute (JGI-PGF)"/>
            <person name="Walter F."/>
            <person name="Albersmeier A."/>
            <person name="Kalinowski J."/>
            <person name="Ruckert C."/>
        </authorList>
    </citation>
    <scope>NUCLEOTIDE SEQUENCE</scope>
    <source>
        <strain evidence="1">NBRC 108769</strain>
    </source>
</reference>
<evidence type="ECO:0000313" key="2">
    <source>
        <dbReference type="Proteomes" id="UP001156666"/>
    </source>
</evidence>
<dbReference type="AlphaFoldDB" id="A0AA37SL82"/>
<dbReference type="RefSeq" id="WP_235294848.1">
    <property type="nucleotide sequence ID" value="NZ_BSOH01000002.1"/>
</dbReference>
<gene>
    <name evidence="1" type="ORF">GCM10007940_06000</name>
</gene>
<protein>
    <recommendedName>
        <fullName evidence="3">Antitoxin</fullName>
    </recommendedName>
</protein>
<organism evidence="1 2">
    <name type="scientific">Portibacter lacus</name>
    <dbReference type="NCBI Taxonomy" id="1099794"/>
    <lineage>
        <taxon>Bacteria</taxon>
        <taxon>Pseudomonadati</taxon>
        <taxon>Bacteroidota</taxon>
        <taxon>Saprospiria</taxon>
        <taxon>Saprospirales</taxon>
        <taxon>Haliscomenobacteraceae</taxon>
        <taxon>Portibacter</taxon>
    </lineage>
</organism>
<name>A0AA37SL82_9BACT</name>